<dbReference type="RefSeq" id="WP_379485204.1">
    <property type="nucleotide sequence ID" value="NZ_JBHMCF010000057.1"/>
</dbReference>
<evidence type="ECO:0000313" key="2">
    <source>
        <dbReference type="EMBL" id="MFB9476854.1"/>
    </source>
</evidence>
<feature type="region of interest" description="Disordered" evidence="1">
    <location>
        <begin position="50"/>
        <end position="69"/>
    </location>
</feature>
<gene>
    <name evidence="2" type="ORF">ACFFR3_45820</name>
</gene>
<proteinExistence type="predicted"/>
<dbReference type="EMBL" id="JBHMCF010000057">
    <property type="protein sequence ID" value="MFB9476854.1"/>
    <property type="molecule type" value="Genomic_DNA"/>
</dbReference>
<accession>A0ABV5P2Q6</accession>
<comment type="caution">
    <text evidence="2">The sequence shown here is derived from an EMBL/GenBank/DDBJ whole genome shotgun (WGS) entry which is preliminary data.</text>
</comment>
<dbReference type="Proteomes" id="UP001589568">
    <property type="component" value="Unassembled WGS sequence"/>
</dbReference>
<evidence type="ECO:0000256" key="1">
    <source>
        <dbReference type="SAM" id="MobiDB-lite"/>
    </source>
</evidence>
<sequence>MAIPSGCPPREHCANCRRQSPRDGVWQSADGETVCSMDCWDDVSSGDYGPHYDDHLENSGSSGYSYDYD</sequence>
<keyword evidence="3" id="KW-1185">Reference proteome</keyword>
<protein>
    <submittedName>
        <fullName evidence="2">Uncharacterized protein</fullName>
    </submittedName>
</protein>
<evidence type="ECO:0000313" key="3">
    <source>
        <dbReference type="Proteomes" id="UP001589568"/>
    </source>
</evidence>
<organism evidence="2 3">
    <name type="scientific">Nonomuraea salmonea</name>
    <dbReference type="NCBI Taxonomy" id="46181"/>
    <lineage>
        <taxon>Bacteria</taxon>
        <taxon>Bacillati</taxon>
        <taxon>Actinomycetota</taxon>
        <taxon>Actinomycetes</taxon>
        <taxon>Streptosporangiales</taxon>
        <taxon>Streptosporangiaceae</taxon>
        <taxon>Nonomuraea</taxon>
    </lineage>
</organism>
<name>A0ABV5P2Q6_9ACTN</name>
<feature type="compositionally biased region" description="Low complexity" evidence="1">
    <location>
        <begin position="59"/>
        <end position="69"/>
    </location>
</feature>
<reference evidence="2 3" key="1">
    <citation type="submission" date="2024-09" db="EMBL/GenBank/DDBJ databases">
        <authorList>
            <person name="Sun Q."/>
            <person name="Mori K."/>
        </authorList>
    </citation>
    <scope>NUCLEOTIDE SEQUENCE [LARGE SCALE GENOMIC DNA]</scope>
    <source>
        <strain evidence="2 3">JCM 3324</strain>
    </source>
</reference>